<reference evidence="11 12" key="1">
    <citation type="submission" date="2023-07" db="EMBL/GenBank/DDBJ databases">
        <title>Sorghum-associated microbial communities from plants grown in Nebraska, USA.</title>
        <authorList>
            <person name="Schachtman D."/>
        </authorList>
    </citation>
    <scope>NUCLEOTIDE SEQUENCE [LARGE SCALE GENOMIC DNA]</scope>
    <source>
        <strain evidence="11 12">BE211</strain>
    </source>
</reference>
<dbReference type="PRINTS" id="PR01035">
    <property type="entry name" value="TCRTETA"/>
</dbReference>
<evidence type="ECO:0000313" key="12">
    <source>
        <dbReference type="Proteomes" id="UP001258181"/>
    </source>
</evidence>
<keyword evidence="3" id="KW-0813">Transport</keyword>
<keyword evidence="6 9" id="KW-1133">Transmembrane helix</keyword>
<feature type="transmembrane region" description="Helical" evidence="9">
    <location>
        <begin position="163"/>
        <end position="187"/>
    </location>
</feature>
<feature type="transmembrane region" description="Helical" evidence="9">
    <location>
        <begin position="42"/>
        <end position="62"/>
    </location>
</feature>
<evidence type="ECO:0000256" key="8">
    <source>
        <dbReference type="SAM" id="MobiDB-lite"/>
    </source>
</evidence>
<feature type="compositionally biased region" description="Basic and acidic residues" evidence="8">
    <location>
        <begin position="397"/>
        <end position="413"/>
    </location>
</feature>
<feature type="transmembrane region" description="Helical" evidence="9">
    <location>
        <begin position="74"/>
        <end position="94"/>
    </location>
</feature>
<dbReference type="PROSITE" id="PS50850">
    <property type="entry name" value="MFS"/>
    <property type="match status" value="1"/>
</dbReference>
<dbReference type="InterPro" id="IPR005829">
    <property type="entry name" value="Sugar_transporter_CS"/>
</dbReference>
<dbReference type="Proteomes" id="UP001258181">
    <property type="component" value="Unassembled WGS sequence"/>
</dbReference>
<dbReference type="InterPro" id="IPR001958">
    <property type="entry name" value="Tet-R_TetA/multi-R_MdtG-like"/>
</dbReference>
<accession>A0ABU1TYN1</accession>
<evidence type="ECO:0000256" key="6">
    <source>
        <dbReference type="ARBA" id="ARBA00022989"/>
    </source>
</evidence>
<dbReference type="PANTHER" id="PTHR43124">
    <property type="entry name" value="PURINE EFFLUX PUMP PBUE"/>
    <property type="match status" value="1"/>
</dbReference>
<keyword evidence="5 9" id="KW-0812">Transmembrane</keyword>
<dbReference type="SUPFAM" id="SSF103473">
    <property type="entry name" value="MFS general substrate transporter"/>
    <property type="match status" value="1"/>
</dbReference>
<evidence type="ECO:0000256" key="5">
    <source>
        <dbReference type="ARBA" id="ARBA00022692"/>
    </source>
</evidence>
<sequence length="423" mass="46044">MEAKKKWDLLALASIPLVMTLGNSMLIPVLPDIEKKLNISSFQVSMIITVYSVVAILLIPIAGYLSDRFGRKKIIIPSLLIAGIGGLISGWAAWQSDHAFMVILIGRFLQGIGSSGAAPVVLPLVGDMFQDEKEVSSGLGLIETSNTIGKVISPILGAYLATIIWFLPFWLIPVFCVISIVFVLFLVKVPKKKEQEKQSFKEFVKNIKEIFHIEGKWLTAIFLIGGIIMFVLFGILFYLSTILEEKYNIHGVMKGLVIAVPLLALSICSYIAGKKIKQNKVVMKWCTFLSMVLLGGSAFLITFTENVYFLLGALFVAGIGIGAALPSLDALITEGIEKEARGTITSIYSSMRFVGVALGPPIYAILMKSSHEMVFYTSAGVSAVAALAAFFAIKPEKEKGGGGDKENKDKKQQQVDNLKPALE</sequence>
<name>A0ABU1TYN1_9BACL</name>
<keyword evidence="12" id="KW-1185">Reference proteome</keyword>
<feature type="transmembrane region" description="Helical" evidence="9">
    <location>
        <begin position="285"/>
        <end position="303"/>
    </location>
</feature>
<feature type="transmembrane region" description="Helical" evidence="9">
    <location>
        <begin position="344"/>
        <end position="367"/>
    </location>
</feature>
<dbReference type="InterPro" id="IPR020846">
    <property type="entry name" value="MFS_dom"/>
</dbReference>
<protein>
    <submittedName>
        <fullName evidence="11">ACDE family multidrug resistance protein</fullName>
    </submittedName>
</protein>
<comment type="subcellular location">
    <subcellularLocation>
        <location evidence="1">Cell membrane</location>
        <topology evidence="1">Multi-pass membrane protein</topology>
    </subcellularLocation>
</comment>
<proteinExistence type="inferred from homology"/>
<evidence type="ECO:0000256" key="2">
    <source>
        <dbReference type="ARBA" id="ARBA00007520"/>
    </source>
</evidence>
<dbReference type="PROSITE" id="PS00217">
    <property type="entry name" value="SUGAR_TRANSPORT_2"/>
    <property type="match status" value="1"/>
</dbReference>
<evidence type="ECO:0000256" key="1">
    <source>
        <dbReference type="ARBA" id="ARBA00004651"/>
    </source>
</evidence>
<feature type="transmembrane region" description="Helical" evidence="9">
    <location>
        <begin position="217"/>
        <end position="239"/>
    </location>
</feature>
<evidence type="ECO:0000259" key="10">
    <source>
        <dbReference type="PROSITE" id="PS50850"/>
    </source>
</evidence>
<comment type="similarity">
    <text evidence="2">Belongs to the major facilitator superfamily. TCR/Tet family.</text>
</comment>
<gene>
    <name evidence="11" type="ORF">J2X07_001260</name>
</gene>
<dbReference type="InterPro" id="IPR011701">
    <property type="entry name" value="MFS"/>
</dbReference>
<evidence type="ECO:0000256" key="9">
    <source>
        <dbReference type="SAM" id="Phobius"/>
    </source>
</evidence>
<dbReference type="CDD" id="cd17474">
    <property type="entry name" value="MFS_YfmO_like"/>
    <property type="match status" value="1"/>
</dbReference>
<dbReference type="PANTHER" id="PTHR43124:SF3">
    <property type="entry name" value="CHLORAMPHENICOL EFFLUX PUMP RV0191"/>
    <property type="match status" value="1"/>
</dbReference>
<keyword evidence="7 9" id="KW-0472">Membrane</keyword>
<feature type="transmembrane region" description="Helical" evidence="9">
    <location>
        <begin position="309"/>
        <end position="332"/>
    </location>
</feature>
<dbReference type="Gene3D" id="1.20.1250.20">
    <property type="entry name" value="MFS general substrate transporter like domains"/>
    <property type="match status" value="1"/>
</dbReference>
<feature type="region of interest" description="Disordered" evidence="8">
    <location>
        <begin position="397"/>
        <end position="423"/>
    </location>
</feature>
<dbReference type="Pfam" id="PF07690">
    <property type="entry name" value="MFS_1"/>
    <property type="match status" value="2"/>
</dbReference>
<dbReference type="InterPro" id="IPR050189">
    <property type="entry name" value="MFS_Efflux_Transporters"/>
</dbReference>
<evidence type="ECO:0000256" key="3">
    <source>
        <dbReference type="ARBA" id="ARBA00022448"/>
    </source>
</evidence>
<dbReference type="EMBL" id="JAVDWA010000002">
    <property type="protein sequence ID" value="MDR7072283.1"/>
    <property type="molecule type" value="Genomic_DNA"/>
</dbReference>
<feature type="transmembrane region" description="Helical" evidence="9">
    <location>
        <begin position="373"/>
        <end position="393"/>
    </location>
</feature>
<dbReference type="PROSITE" id="PS00216">
    <property type="entry name" value="SUGAR_TRANSPORT_1"/>
    <property type="match status" value="1"/>
</dbReference>
<evidence type="ECO:0000313" key="11">
    <source>
        <dbReference type="EMBL" id="MDR7072283.1"/>
    </source>
</evidence>
<dbReference type="InterPro" id="IPR036259">
    <property type="entry name" value="MFS_trans_sf"/>
</dbReference>
<feature type="transmembrane region" description="Helical" evidence="9">
    <location>
        <begin position="7"/>
        <end position="30"/>
    </location>
</feature>
<organism evidence="11 12">
    <name type="scientific">Fictibacillus barbaricus</name>
    <dbReference type="NCBI Taxonomy" id="182136"/>
    <lineage>
        <taxon>Bacteria</taxon>
        <taxon>Bacillati</taxon>
        <taxon>Bacillota</taxon>
        <taxon>Bacilli</taxon>
        <taxon>Bacillales</taxon>
        <taxon>Fictibacillaceae</taxon>
        <taxon>Fictibacillus</taxon>
    </lineage>
</organism>
<feature type="domain" description="Major facilitator superfamily (MFS) profile" evidence="10">
    <location>
        <begin position="8"/>
        <end position="397"/>
    </location>
</feature>
<evidence type="ECO:0000256" key="4">
    <source>
        <dbReference type="ARBA" id="ARBA00022475"/>
    </source>
</evidence>
<comment type="caution">
    <text evidence="11">The sequence shown here is derived from an EMBL/GenBank/DDBJ whole genome shotgun (WGS) entry which is preliminary data.</text>
</comment>
<feature type="transmembrane region" description="Helical" evidence="9">
    <location>
        <begin position="251"/>
        <end position="273"/>
    </location>
</feature>
<keyword evidence="4" id="KW-1003">Cell membrane</keyword>
<evidence type="ECO:0000256" key="7">
    <source>
        <dbReference type="ARBA" id="ARBA00023136"/>
    </source>
</evidence>